<evidence type="ECO:0000313" key="5">
    <source>
        <dbReference type="Proteomes" id="UP001479436"/>
    </source>
</evidence>
<dbReference type="Gene3D" id="3.20.10.10">
    <property type="entry name" value="D-amino Acid Aminotransferase, subunit A, domain 2"/>
    <property type="match status" value="1"/>
</dbReference>
<dbReference type="InterPro" id="IPR005786">
    <property type="entry name" value="B_amino_transII"/>
</dbReference>
<sequence>MIVDDFDRTAPQGVGSAKLGGNYAPCLNSNIEAHQQGFPITLFLDAKTHTYVEEFATSNFLAITHDPNGEKCTLVTPDSPSILQSITRRSLCELAKSFGWDVETRPVAFQEIEDHKFQEIVACGSAVVVTPIKTIVRGTKVIVTSEKEGLDVGFNRLYQTVRGIQKGEVEDKFGWMHPKEGL</sequence>
<keyword evidence="5" id="KW-1185">Reference proteome</keyword>
<evidence type="ECO:0000256" key="2">
    <source>
        <dbReference type="ARBA" id="ARBA00009320"/>
    </source>
</evidence>
<dbReference type="Pfam" id="PF01063">
    <property type="entry name" value="Aminotran_4"/>
    <property type="match status" value="1"/>
</dbReference>
<dbReference type="InterPro" id="IPR001544">
    <property type="entry name" value="Aminotrans_IV"/>
</dbReference>
<dbReference type="PANTHER" id="PTHR42825">
    <property type="entry name" value="AMINO ACID AMINOTRANSFERASE"/>
    <property type="match status" value="1"/>
</dbReference>
<dbReference type="SUPFAM" id="SSF56752">
    <property type="entry name" value="D-aminoacid aminotransferase-like PLP-dependent enzymes"/>
    <property type="match status" value="1"/>
</dbReference>
<evidence type="ECO:0000313" key="4">
    <source>
        <dbReference type="EMBL" id="KAK9761320.1"/>
    </source>
</evidence>
<comment type="similarity">
    <text evidence="2">Belongs to the class-IV pyridoxal-phosphate-dependent aminotransferase family.</text>
</comment>
<organism evidence="4 5">
    <name type="scientific">Basidiobolus ranarum</name>
    <dbReference type="NCBI Taxonomy" id="34480"/>
    <lineage>
        <taxon>Eukaryota</taxon>
        <taxon>Fungi</taxon>
        <taxon>Fungi incertae sedis</taxon>
        <taxon>Zoopagomycota</taxon>
        <taxon>Entomophthoromycotina</taxon>
        <taxon>Basidiobolomycetes</taxon>
        <taxon>Basidiobolales</taxon>
        <taxon>Basidiobolaceae</taxon>
        <taxon>Basidiobolus</taxon>
    </lineage>
</organism>
<dbReference type="EMBL" id="JASJQH010001439">
    <property type="protein sequence ID" value="KAK9761320.1"/>
    <property type="molecule type" value="Genomic_DNA"/>
</dbReference>
<protein>
    <recommendedName>
        <fullName evidence="6">Branched-chain amino acid aminotransferase</fullName>
    </recommendedName>
</protein>
<evidence type="ECO:0000256" key="1">
    <source>
        <dbReference type="ARBA" id="ARBA00001933"/>
    </source>
</evidence>
<comment type="caution">
    <text evidence="4">The sequence shown here is derived from an EMBL/GenBank/DDBJ whole genome shotgun (WGS) entry which is preliminary data.</text>
</comment>
<keyword evidence="3" id="KW-0663">Pyridoxal phosphate</keyword>
<gene>
    <name evidence="4" type="ORF">K7432_013856</name>
</gene>
<dbReference type="InterPro" id="IPR036038">
    <property type="entry name" value="Aminotransferase-like"/>
</dbReference>
<dbReference type="Proteomes" id="UP001479436">
    <property type="component" value="Unassembled WGS sequence"/>
</dbReference>
<name>A0ABR2WII7_9FUNG</name>
<dbReference type="PANTHER" id="PTHR42825:SF2">
    <property type="entry name" value="BRANCHED-CHAIN-AMINO-ACID AMINOTRANSFERASE 3, CHLOROPLASTIC-RELATED"/>
    <property type="match status" value="1"/>
</dbReference>
<reference evidence="4 5" key="1">
    <citation type="submission" date="2023-04" db="EMBL/GenBank/DDBJ databases">
        <title>Genome of Basidiobolus ranarum AG-B5.</title>
        <authorList>
            <person name="Stajich J.E."/>
            <person name="Carter-House D."/>
            <person name="Gryganskyi A."/>
        </authorList>
    </citation>
    <scope>NUCLEOTIDE SEQUENCE [LARGE SCALE GENOMIC DNA]</scope>
    <source>
        <strain evidence="4 5">AG-B5</strain>
    </source>
</reference>
<evidence type="ECO:0000256" key="3">
    <source>
        <dbReference type="ARBA" id="ARBA00022898"/>
    </source>
</evidence>
<evidence type="ECO:0008006" key="6">
    <source>
        <dbReference type="Google" id="ProtNLM"/>
    </source>
</evidence>
<dbReference type="InterPro" id="IPR043132">
    <property type="entry name" value="BCAT-like_C"/>
</dbReference>
<accession>A0ABR2WII7</accession>
<proteinExistence type="inferred from homology"/>
<comment type="cofactor">
    <cofactor evidence="1">
        <name>pyridoxal 5'-phosphate</name>
        <dbReference type="ChEBI" id="CHEBI:597326"/>
    </cofactor>
</comment>